<dbReference type="AlphaFoldDB" id="A0A7N2M7Z5"/>
<evidence type="ECO:0000256" key="1">
    <source>
        <dbReference type="SAM" id="MobiDB-lite"/>
    </source>
</evidence>
<feature type="region of interest" description="Disordered" evidence="1">
    <location>
        <begin position="1"/>
        <end position="78"/>
    </location>
</feature>
<dbReference type="EnsemblPlants" id="QL08p003462:mrna">
    <property type="protein sequence ID" value="QL08p003462:mrna"/>
    <property type="gene ID" value="QL08p003462"/>
</dbReference>
<proteinExistence type="predicted"/>
<dbReference type="SUPFAM" id="SSF47954">
    <property type="entry name" value="Cyclin-like"/>
    <property type="match status" value="1"/>
</dbReference>
<feature type="compositionally biased region" description="Acidic residues" evidence="1">
    <location>
        <begin position="34"/>
        <end position="61"/>
    </location>
</feature>
<keyword evidence="3" id="KW-1185">Reference proteome</keyword>
<feature type="region of interest" description="Disordered" evidence="1">
    <location>
        <begin position="155"/>
        <end position="185"/>
    </location>
</feature>
<feature type="region of interest" description="Disordered" evidence="1">
    <location>
        <begin position="118"/>
        <end position="139"/>
    </location>
</feature>
<dbReference type="InParanoid" id="A0A7N2M7Z5"/>
<feature type="compositionally biased region" description="Low complexity" evidence="1">
    <location>
        <begin position="161"/>
        <end position="175"/>
    </location>
</feature>
<name>A0A7N2M7Z5_QUELO</name>
<dbReference type="EMBL" id="LRBV02000008">
    <property type="status" value="NOT_ANNOTATED_CDS"/>
    <property type="molecule type" value="Genomic_DNA"/>
</dbReference>
<dbReference type="Proteomes" id="UP000594261">
    <property type="component" value="Chromosome 8"/>
</dbReference>
<protein>
    <submittedName>
        <fullName evidence="2">Uncharacterized protein</fullName>
    </submittedName>
</protein>
<sequence length="354" mass="39404">METEVPKVPAKKKEPSKRAAAAQKKKPLATVSEISDDDDDDYNDINEIDDDDDDDDEDSEIEVVATPEARKKGGGKLAANAKAVKAPAAAKKRGAANKQQPQTLAQKLLTDMLKPAENSRISPEKKVRKMRASPFNKKSGSVLGRVGKVNEVTENEENWGSASTSASTEETIEVAPARARPQRVNQVRKQGIKSMTEYDPRLVAPTCLYLASKAEESTVQARLLVFYLKKLYADEKYDSINLVSVQSQHSQFGVAAASTHHHASQILCLLIPMLFDNLFLMLSRDENENELITCWITVLVECYGPGSCPSKRVAWARELIDEEAEQFLMPRFIDPDSERPWLAQRMALRRPYSA</sequence>
<accession>A0A7N2M7Z5</accession>
<reference evidence="2" key="2">
    <citation type="submission" date="2021-01" db="UniProtKB">
        <authorList>
            <consortium name="EnsemblPlants"/>
        </authorList>
    </citation>
    <scope>IDENTIFICATION</scope>
</reference>
<reference evidence="2 3" key="1">
    <citation type="journal article" date="2016" name="G3 (Bethesda)">
        <title>First Draft Assembly and Annotation of the Genome of a California Endemic Oak Quercus lobata Nee (Fagaceae).</title>
        <authorList>
            <person name="Sork V.L."/>
            <person name="Fitz-Gibbon S.T."/>
            <person name="Puiu D."/>
            <person name="Crepeau M."/>
            <person name="Gugger P.F."/>
            <person name="Sherman R."/>
            <person name="Stevens K."/>
            <person name="Langley C.H."/>
            <person name="Pellegrini M."/>
            <person name="Salzberg S.L."/>
        </authorList>
    </citation>
    <scope>NUCLEOTIDE SEQUENCE [LARGE SCALE GENOMIC DNA]</scope>
    <source>
        <strain evidence="2 3">cv. SW786</strain>
    </source>
</reference>
<evidence type="ECO:0000313" key="3">
    <source>
        <dbReference type="Proteomes" id="UP000594261"/>
    </source>
</evidence>
<dbReference type="Gene3D" id="1.10.472.10">
    <property type="entry name" value="Cyclin-like"/>
    <property type="match status" value="1"/>
</dbReference>
<dbReference type="Gramene" id="QL08p003462:mrna">
    <property type="protein sequence ID" value="QL08p003462:mrna"/>
    <property type="gene ID" value="QL08p003462"/>
</dbReference>
<organism evidence="2 3">
    <name type="scientific">Quercus lobata</name>
    <name type="common">Valley oak</name>
    <dbReference type="NCBI Taxonomy" id="97700"/>
    <lineage>
        <taxon>Eukaryota</taxon>
        <taxon>Viridiplantae</taxon>
        <taxon>Streptophyta</taxon>
        <taxon>Embryophyta</taxon>
        <taxon>Tracheophyta</taxon>
        <taxon>Spermatophyta</taxon>
        <taxon>Magnoliopsida</taxon>
        <taxon>eudicotyledons</taxon>
        <taxon>Gunneridae</taxon>
        <taxon>Pentapetalae</taxon>
        <taxon>rosids</taxon>
        <taxon>fabids</taxon>
        <taxon>Fagales</taxon>
        <taxon>Fagaceae</taxon>
        <taxon>Quercus</taxon>
    </lineage>
</organism>
<evidence type="ECO:0000313" key="2">
    <source>
        <dbReference type="EnsemblPlants" id="QL08p003462:mrna"/>
    </source>
</evidence>
<dbReference type="InterPro" id="IPR036915">
    <property type="entry name" value="Cyclin-like_sf"/>
</dbReference>